<dbReference type="AlphaFoldDB" id="E0NIM6"/>
<evidence type="ECO:0000256" key="1">
    <source>
        <dbReference type="SAM" id="Phobius"/>
    </source>
</evidence>
<comment type="caution">
    <text evidence="2">The sequence shown here is derived from an EMBL/GenBank/DDBJ whole genome shotgun (WGS) entry which is preliminary data.</text>
</comment>
<feature type="transmembrane region" description="Helical" evidence="1">
    <location>
        <begin position="52"/>
        <end position="79"/>
    </location>
</feature>
<keyword evidence="3" id="KW-1185">Reference proteome</keyword>
<evidence type="ECO:0000313" key="2">
    <source>
        <dbReference type="EMBL" id="EFM26321.1"/>
    </source>
</evidence>
<accession>E0NIM6</accession>
<reference evidence="2 3" key="1">
    <citation type="submission" date="2010-07" db="EMBL/GenBank/DDBJ databases">
        <authorList>
            <person name="Muzny D."/>
            <person name="Qin X."/>
            <person name="Deng J."/>
            <person name="Jiang H."/>
            <person name="Liu Y."/>
            <person name="Qu J."/>
            <person name="Song X.-Z."/>
            <person name="Zhang L."/>
            <person name="Thornton R."/>
            <person name="Coyle M."/>
            <person name="Francisco L."/>
            <person name="Jackson L."/>
            <person name="Javaid M."/>
            <person name="Korchina V."/>
            <person name="Kovar C."/>
            <person name="Mata R."/>
            <person name="Mathew T."/>
            <person name="Ngo R."/>
            <person name="Nguyen L."/>
            <person name="Nguyen N."/>
            <person name="Okwuonu G."/>
            <person name="Ongeri F."/>
            <person name="Pham C."/>
            <person name="Simmons D."/>
            <person name="Wilczek-Boney K."/>
            <person name="Hale W."/>
            <person name="Jakkamsetti A."/>
            <person name="Pham P."/>
            <person name="Ruth R."/>
            <person name="San Lucas F."/>
            <person name="Warren J."/>
            <person name="Zhang J."/>
            <person name="Zhao Z."/>
            <person name="Zhou C."/>
            <person name="Zhu D."/>
            <person name="Lee S."/>
            <person name="Bess C."/>
            <person name="Blankenburg K."/>
            <person name="Forbes L."/>
            <person name="Fu Q."/>
            <person name="Gubbala S."/>
            <person name="Hirani K."/>
            <person name="Jayaseelan J.C."/>
            <person name="Lara F."/>
            <person name="Munidasa M."/>
            <person name="Palculict T."/>
            <person name="Patil S."/>
            <person name="Pu L.-L."/>
            <person name="Saada N."/>
            <person name="Tang L."/>
            <person name="Weissenberger G."/>
            <person name="Zhu Y."/>
            <person name="Hemphill L."/>
            <person name="Shang Y."/>
            <person name="Youmans B."/>
            <person name="Ayvaz T."/>
            <person name="Ross M."/>
            <person name="Santibanez J."/>
            <person name="Aqrawi P."/>
            <person name="Gross S."/>
            <person name="Joshi V."/>
            <person name="Fowler G."/>
            <person name="Nazareth L."/>
            <person name="Reid J."/>
            <person name="Worley K."/>
            <person name="Petrosino J."/>
            <person name="Highlander S."/>
            <person name="Gibbs R."/>
        </authorList>
    </citation>
    <scope>NUCLEOTIDE SEQUENCE [LARGE SCALE GENOMIC DNA]</scope>
    <source>
        <strain evidence="2 3">ATCC BAA-1640</strain>
    </source>
</reference>
<dbReference type="PANTHER" id="PTHR40044">
    <property type="entry name" value="INTEGRAL MEMBRANE PROTEIN-RELATED"/>
    <property type="match status" value="1"/>
</dbReference>
<gene>
    <name evidence="2" type="ORF">HMPREF9225_0015</name>
</gene>
<dbReference type="OrthoDB" id="9786793at2"/>
<proteinExistence type="predicted"/>
<dbReference type="EMBL" id="AEEH01000009">
    <property type="protein sequence ID" value="EFM26321.1"/>
    <property type="molecule type" value="Genomic_DNA"/>
</dbReference>
<dbReference type="PIRSF" id="PIRSF031501">
    <property type="entry name" value="QueT"/>
    <property type="match status" value="1"/>
</dbReference>
<dbReference type="STRING" id="862517.HMPREF9225_0015"/>
<name>E0NIM6_9FIRM</name>
<keyword evidence="1" id="KW-0812">Transmembrane</keyword>
<dbReference type="RefSeq" id="WP_008900851.1">
    <property type="nucleotide sequence ID" value="NZ_GL397071.1"/>
</dbReference>
<keyword evidence="1" id="KW-1133">Transmembrane helix</keyword>
<dbReference type="PANTHER" id="PTHR40044:SF1">
    <property type="entry name" value="INTEGRAL MEMBRANE PROTEIN"/>
    <property type="match status" value="1"/>
</dbReference>
<dbReference type="Pfam" id="PF06177">
    <property type="entry name" value="QueT"/>
    <property type="match status" value="1"/>
</dbReference>
<dbReference type="Proteomes" id="UP000003280">
    <property type="component" value="Unassembled WGS sequence"/>
</dbReference>
<dbReference type="eggNOG" id="COG4708">
    <property type="taxonomic scope" value="Bacteria"/>
</dbReference>
<evidence type="ECO:0008006" key="4">
    <source>
        <dbReference type="Google" id="ProtNLM"/>
    </source>
</evidence>
<protein>
    <recommendedName>
        <fullName evidence="4">QueT transporter</fullName>
    </recommendedName>
</protein>
<dbReference type="InterPro" id="IPR010387">
    <property type="entry name" value="QueT"/>
</dbReference>
<evidence type="ECO:0000313" key="3">
    <source>
        <dbReference type="Proteomes" id="UP000003280"/>
    </source>
</evidence>
<feature type="transmembrane region" description="Helical" evidence="1">
    <location>
        <begin position="91"/>
        <end position="110"/>
    </location>
</feature>
<feature type="transmembrane region" description="Helical" evidence="1">
    <location>
        <begin position="122"/>
        <end position="145"/>
    </location>
</feature>
<feature type="transmembrane region" description="Helical" evidence="1">
    <location>
        <begin position="12"/>
        <end position="32"/>
    </location>
</feature>
<keyword evidence="1" id="KW-0472">Membrane</keyword>
<dbReference type="HOGENOM" id="CLU_104115_1_2_9"/>
<sequence length="157" mass="17024">MNTKVLVKNAIVLALYMLTISLNPYGFLMFQLRPGEALSVLPFFNRKYMPALIVGGALANITSPLGPIDMVVGGSCAIITYAISKYIKNPYINSGVFSLVSGILVSIMLFKTGNIDMSLKFPFLISVLSIAGSTLIVTVLATWIIKTTKLKSIIEED</sequence>
<organism evidence="2 3">
    <name type="scientific">Peptoniphilus duerdenii ATCC BAA-1640</name>
    <dbReference type="NCBI Taxonomy" id="862517"/>
    <lineage>
        <taxon>Bacteria</taxon>
        <taxon>Bacillati</taxon>
        <taxon>Bacillota</taxon>
        <taxon>Tissierellia</taxon>
        <taxon>Tissierellales</taxon>
        <taxon>Peptoniphilaceae</taxon>
        <taxon>Peptoniphilus</taxon>
    </lineage>
</organism>